<keyword evidence="2" id="KW-1185">Reference proteome</keyword>
<dbReference type="RefSeq" id="WP_234967173.1">
    <property type="nucleotide sequence ID" value="NZ_BAKP01000002.1"/>
</dbReference>
<evidence type="ECO:0000313" key="2">
    <source>
        <dbReference type="Proteomes" id="UP000184105"/>
    </source>
</evidence>
<proteinExistence type="predicted"/>
<comment type="caution">
    <text evidence="1">The sequence shown here is derived from an EMBL/GenBank/DDBJ whole genome shotgun (WGS) entry which is preliminary data.</text>
</comment>
<protein>
    <submittedName>
        <fullName evidence="1">Uncharacterized protein</fullName>
    </submittedName>
</protein>
<evidence type="ECO:0000313" key="1">
    <source>
        <dbReference type="EMBL" id="SHF64916.1"/>
    </source>
</evidence>
<sequence>MDMRRGILITFGLLLTTMLQAQSWQPRSWQKYLIGEQVKRESLSSCHSVMGSVVVPTPYDPRLFRTVIGSDIIKDIRPYKKKAKLIFGDTDQSQSVFAEQDAATERARMVEGDYDSGFGIFSAILATVADIIGNNLKVKNK</sequence>
<reference evidence="1 2" key="1">
    <citation type="submission" date="2016-11" db="EMBL/GenBank/DDBJ databases">
        <authorList>
            <person name="Varghese N."/>
            <person name="Submissions S."/>
        </authorList>
    </citation>
    <scope>NUCLEOTIDE SEQUENCE [LARGE SCALE GENOMIC DNA]</scope>
    <source>
        <strain evidence="1 2">DSM 22613</strain>
    </source>
</reference>
<name>A0AAX2F1Y9_9BACT</name>
<dbReference type="AlphaFoldDB" id="A0AAX2F1Y9"/>
<dbReference type="EMBL" id="FQWA01000004">
    <property type="protein sequence ID" value="SHF64916.1"/>
    <property type="molecule type" value="Genomic_DNA"/>
</dbReference>
<organism evidence="1 2">
    <name type="scientific">Prevotella scopos JCM 17725</name>
    <dbReference type="NCBI Taxonomy" id="1236518"/>
    <lineage>
        <taxon>Bacteria</taxon>
        <taxon>Pseudomonadati</taxon>
        <taxon>Bacteroidota</taxon>
        <taxon>Bacteroidia</taxon>
        <taxon>Bacteroidales</taxon>
        <taxon>Prevotellaceae</taxon>
        <taxon>Prevotella</taxon>
    </lineage>
</organism>
<accession>A0AAX2F1Y9</accession>
<gene>
    <name evidence="1" type="ORF">SAMN05444364_10419</name>
</gene>
<dbReference type="Proteomes" id="UP000184105">
    <property type="component" value="Unassembled WGS sequence"/>
</dbReference>